<dbReference type="Proteomes" id="UP000288216">
    <property type="component" value="Unassembled WGS sequence"/>
</dbReference>
<sequence>MVCFFPKIQGWRLVLILFVPGMAYVKSGWLLRQSTILKRWKNNWFDLWSNGQLFYYDDQLREDMEDKIHMKVDCINIRSGYECRDFQPPEGKPRDCLLQILCRDERTINLCAESADDCLAWKLALQEAQTNLNPGPEILLDDAIYASAPPPYTTYPTAPGQVYSYNSYSGAYAAQPHSASQQVIYTSNGQPYAVAYQYPYQGPYPPATNHVIIQDRRRDDGDLALGMVAGAATGMALGSLFWAF</sequence>
<dbReference type="Gene3D" id="2.30.29.30">
    <property type="entry name" value="Pleckstrin-homology domain (PH domain)/Phosphotyrosine-binding domain (PTB)"/>
    <property type="match status" value="1"/>
</dbReference>
<accession>A0A401P6J6</accession>
<dbReference type="OrthoDB" id="2157866at2759"/>
<evidence type="ECO:0000256" key="3">
    <source>
        <dbReference type="SAM" id="Phobius"/>
    </source>
</evidence>
<keyword evidence="3" id="KW-1133">Transmembrane helix</keyword>
<dbReference type="GO" id="GO:0016020">
    <property type="term" value="C:membrane"/>
    <property type="evidence" value="ECO:0007669"/>
    <property type="project" value="UniProtKB-SubCell"/>
</dbReference>
<feature type="transmembrane region" description="Helical" evidence="3">
    <location>
        <begin position="223"/>
        <end position="243"/>
    </location>
</feature>
<dbReference type="STRING" id="75743.A0A401P6J6"/>
<protein>
    <recommendedName>
        <fullName evidence="4">PH domain-containing protein</fullName>
    </recommendedName>
</protein>
<dbReference type="SMART" id="SM00233">
    <property type="entry name" value="PH"/>
    <property type="match status" value="1"/>
</dbReference>
<dbReference type="PANTHER" id="PTHR14309:SF8">
    <property type="entry name" value="PLECKSTRIN HOMOLOGY DOMAIN-CONTAINING FAMILY B MEMBER 2"/>
    <property type="match status" value="1"/>
</dbReference>
<dbReference type="InterPro" id="IPR011993">
    <property type="entry name" value="PH-like_dom_sf"/>
</dbReference>
<dbReference type="FunFam" id="2.30.29.30:FF:000073">
    <property type="entry name" value="Pleckstrin homology domain-containing family B member 2"/>
    <property type="match status" value="1"/>
</dbReference>
<evidence type="ECO:0000313" key="6">
    <source>
        <dbReference type="Proteomes" id="UP000288216"/>
    </source>
</evidence>
<dbReference type="Pfam" id="PF00169">
    <property type="entry name" value="PH"/>
    <property type="match status" value="1"/>
</dbReference>
<evidence type="ECO:0000259" key="4">
    <source>
        <dbReference type="PROSITE" id="PS50003"/>
    </source>
</evidence>
<dbReference type="SUPFAM" id="SSF50729">
    <property type="entry name" value="PH domain-like"/>
    <property type="match status" value="1"/>
</dbReference>
<keyword evidence="6" id="KW-1185">Reference proteome</keyword>
<dbReference type="PROSITE" id="PS50003">
    <property type="entry name" value="PH_DOMAIN"/>
    <property type="match status" value="1"/>
</dbReference>
<dbReference type="OMA" id="VGCINIR"/>
<organism evidence="5 6">
    <name type="scientific">Scyliorhinus torazame</name>
    <name type="common">Cloudy catshark</name>
    <name type="synonym">Catulus torazame</name>
    <dbReference type="NCBI Taxonomy" id="75743"/>
    <lineage>
        <taxon>Eukaryota</taxon>
        <taxon>Metazoa</taxon>
        <taxon>Chordata</taxon>
        <taxon>Craniata</taxon>
        <taxon>Vertebrata</taxon>
        <taxon>Chondrichthyes</taxon>
        <taxon>Elasmobranchii</taxon>
        <taxon>Galeomorphii</taxon>
        <taxon>Galeoidea</taxon>
        <taxon>Carcharhiniformes</taxon>
        <taxon>Scyliorhinidae</taxon>
        <taxon>Scyliorhinus</taxon>
    </lineage>
</organism>
<dbReference type="PANTHER" id="PTHR14309">
    <property type="entry name" value="EXPRESSED PROTEIN"/>
    <property type="match status" value="1"/>
</dbReference>
<comment type="subcellular location">
    <subcellularLocation>
        <location evidence="1">Membrane</location>
    </subcellularLocation>
</comment>
<keyword evidence="2 3" id="KW-0472">Membrane</keyword>
<evidence type="ECO:0000256" key="2">
    <source>
        <dbReference type="ARBA" id="ARBA00023136"/>
    </source>
</evidence>
<dbReference type="InterPro" id="IPR039680">
    <property type="entry name" value="PLEKHB1/2"/>
</dbReference>
<gene>
    <name evidence="5" type="ORF">scyTo_0000939</name>
</gene>
<comment type="caution">
    <text evidence="5">The sequence shown here is derived from an EMBL/GenBank/DDBJ whole genome shotgun (WGS) entry which is preliminary data.</text>
</comment>
<dbReference type="AlphaFoldDB" id="A0A401P6J6"/>
<feature type="transmembrane region" description="Helical" evidence="3">
    <location>
        <begin position="12"/>
        <end position="31"/>
    </location>
</feature>
<keyword evidence="3" id="KW-0812">Transmembrane</keyword>
<dbReference type="EMBL" id="BFAA01000194">
    <property type="protein sequence ID" value="GCB68769.1"/>
    <property type="molecule type" value="Genomic_DNA"/>
</dbReference>
<reference evidence="5 6" key="1">
    <citation type="journal article" date="2018" name="Nat. Ecol. Evol.">
        <title>Shark genomes provide insights into elasmobranch evolution and the origin of vertebrates.</title>
        <authorList>
            <person name="Hara Y"/>
            <person name="Yamaguchi K"/>
            <person name="Onimaru K"/>
            <person name="Kadota M"/>
            <person name="Koyanagi M"/>
            <person name="Keeley SD"/>
            <person name="Tatsumi K"/>
            <person name="Tanaka K"/>
            <person name="Motone F"/>
            <person name="Kageyama Y"/>
            <person name="Nozu R"/>
            <person name="Adachi N"/>
            <person name="Nishimura O"/>
            <person name="Nakagawa R"/>
            <person name="Tanegashima C"/>
            <person name="Kiyatake I"/>
            <person name="Matsumoto R"/>
            <person name="Murakumo K"/>
            <person name="Nishida K"/>
            <person name="Terakita A"/>
            <person name="Kuratani S"/>
            <person name="Sato K"/>
            <person name="Hyodo S Kuraku.S."/>
        </authorList>
    </citation>
    <scope>NUCLEOTIDE SEQUENCE [LARGE SCALE GENOMIC DNA]</scope>
</reference>
<dbReference type="GO" id="GO:0045595">
    <property type="term" value="P:regulation of cell differentiation"/>
    <property type="evidence" value="ECO:0007669"/>
    <property type="project" value="TreeGrafter"/>
</dbReference>
<name>A0A401P6J6_SCYTO</name>
<proteinExistence type="predicted"/>
<evidence type="ECO:0000256" key="1">
    <source>
        <dbReference type="ARBA" id="ARBA00004370"/>
    </source>
</evidence>
<feature type="domain" description="PH" evidence="4">
    <location>
        <begin position="23"/>
        <end position="130"/>
    </location>
</feature>
<evidence type="ECO:0000313" key="5">
    <source>
        <dbReference type="EMBL" id="GCB68769.1"/>
    </source>
</evidence>
<dbReference type="CDD" id="cd13265">
    <property type="entry name" value="PH_evt"/>
    <property type="match status" value="1"/>
</dbReference>
<dbReference type="InterPro" id="IPR001849">
    <property type="entry name" value="PH_domain"/>
</dbReference>